<keyword evidence="2" id="KW-0349">Heme</keyword>
<feature type="domain" description="Nitrite/Sulfite reductase ferredoxin-like" evidence="5">
    <location>
        <begin position="390"/>
        <end position="446"/>
    </location>
</feature>
<accession>A0ABV5TKS4</accession>
<keyword evidence="2" id="KW-0479">Metal-binding</keyword>
<dbReference type="InterPro" id="IPR051329">
    <property type="entry name" value="NIR_SIR_4Fe-4S"/>
</dbReference>
<evidence type="ECO:0000256" key="1">
    <source>
        <dbReference type="ARBA" id="ARBA00022485"/>
    </source>
</evidence>
<evidence type="ECO:0000313" key="7">
    <source>
        <dbReference type="Proteomes" id="UP001589610"/>
    </source>
</evidence>
<keyword evidence="1" id="KW-0004">4Fe-4S</keyword>
<dbReference type="PANTHER" id="PTHR32439:SF9">
    <property type="entry name" value="BLR3264 PROTEIN"/>
    <property type="match status" value="1"/>
</dbReference>
<feature type="compositionally biased region" description="Gly residues" evidence="4">
    <location>
        <begin position="338"/>
        <end position="363"/>
    </location>
</feature>
<feature type="region of interest" description="Disordered" evidence="4">
    <location>
        <begin position="70"/>
        <end position="91"/>
    </location>
</feature>
<evidence type="ECO:0000256" key="3">
    <source>
        <dbReference type="ARBA" id="ARBA00023002"/>
    </source>
</evidence>
<evidence type="ECO:0000259" key="5">
    <source>
        <dbReference type="Pfam" id="PF03460"/>
    </source>
</evidence>
<keyword evidence="1" id="KW-0411">Iron-sulfur</keyword>
<dbReference type="RefSeq" id="WP_344743352.1">
    <property type="nucleotide sequence ID" value="NZ_BAAAWW010000023.1"/>
</dbReference>
<keyword evidence="2" id="KW-0408">Iron</keyword>
<dbReference type="EMBL" id="JBHMBS010000017">
    <property type="protein sequence ID" value="MFB9679599.1"/>
    <property type="molecule type" value="Genomic_DNA"/>
</dbReference>
<dbReference type="InterPro" id="IPR005117">
    <property type="entry name" value="NiRdtase/SiRdtase_haem-b_fer"/>
</dbReference>
<sequence length="607" mass="59570">MSIADFSGRSRLDACPGALQVHAAADGGLARVRVPGGRLTPFQLRELAEAASTYGGGVIELTSRANVQVRGLGPFDPSSPDSDTESGAGNVAGNVAGSGFAARMARAGLLPSATHERIRNILASPLTGLDGPDGLDGLDGLDGPARLSTPSGPGGASGPNAASGPGGTEAPDSGDAPNRPDRPSRSGHPEGGGIVDITPLIGELDRRLCARPALAALPGRFMFALDDGRGDVAGLGADAGILPTGPDEAALLLAGTDTGLRVPLNEAVTALLAAAEGFLDELATRDVTAWRIAELPGGSSLVAARVRTALGIPGTTPFDPVRPRVVSLGPVGVIGSTDGTGDGTGSATGTGGETAPGSGTGRGVGDDVEGGTEEELEAGAGDGTGDRGARVALGVAIPLGRLTSAMALLLADAASGGEIRLTPWRGVVLPGLDRAEVAGTAARLEAAGLVVDPASPWIGVTACTGRPGCAKSLADVQADAATAITIGTAPPSATPPSTTSPVGSEPSGSEPSGDEPLESGPSGSGPYRSEQAGSGPSVAPPSGKGPGTDTLPVHWAGCGRRCGRPRGRVADVVATGDGYRLELDGTGLTCSGIEETAAALVAARGEM</sequence>
<dbReference type="SUPFAM" id="SSF55124">
    <property type="entry name" value="Nitrite/Sulfite reductase N-terminal domain-like"/>
    <property type="match status" value="2"/>
</dbReference>
<dbReference type="Gene3D" id="3.90.480.10">
    <property type="entry name" value="Sulfite Reductase Hemoprotein,Domain 2"/>
    <property type="match status" value="1"/>
</dbReference>
<proteinExistence type="predicted"/>
<feature type="compositionally biased region" description="Basic and acidic residues" evidence="4">
    <location>
        <begin position="178"/>
        <end position="188"/>
    </location>
</feature>
<dbReference type="Pfam" id="PF03460">
    <property type="entry name" value="NIR_SIR_ferr"/>
    <property type="match status" value="2"/>
</dbReference>
<keyword evidence="7" id="KW-1185">Reference proteome</keyword>
<feature type="compositionally biased region" description="Low complexity" evidence="4">
    <location>
        <begin position="486"/>
        <end position="511"/>
    </location>
</feature>
<protein>
    <submittedName>
        <fullName evidence="6">Precorrin-3B synthase</fullName>
    </submittedName>
</protein>
<evidence type="ECO:0000256" key="2">
    <source>
        <dbReference type="ARBA" id="ARBA00022617"/>
    </source>
</evidence>
<evidence type="ECO:0000313" key="6">
    <source>
        <dbReference type="EMBL" id="MFB9679599.1"/>
    </source>
</evidence>
<feature type="compositionally biased region" description="Acidic residues" evidence="4">
    <location>
        <begin position="366"/>
        <end position="377"/>
    </location>
</feature>
<dbReference type="Gene3D" id="3.90.480.20">
    <property type="match status" value="1"/>
</dbReference>
<feature type="region of interest" description="Disordered" evidence="4">
    <location>
        <begin position="486"/>
        <end position="552"/>
    </location>
</feature>
<dbReference type="InterPro" id="IPR036136">
    <property type="entry name" value="Nit/Sulf_reduc_fer-like_dom_sf"/>
</dbReference>
<feature type="region of interest" description="Disordered" evidence="4">
    <location>
        <begin position="124"/>
        <end position="194"/>
    </location>
</feature>
<comment type="caution">
    <text evidence="6">The sequence shown here is derived from an EMBL/GenBank/DDBJ whole genome shotgun (WGS) entry which is preliminary data.</text>
</comment>
<feature type="domain" description="Nitrite/Sulfite reductase ferredoxin-like" evidence="5">
    <location>
        <begin position="29"/>
        <end position="74"/>
    </location>
</feature>
<feature type="region of interest" description="Disordered" evidence="4">
    <location>
        <begin position="333"/>
        <end position="387"/>
    </location>
</feature>
<keyword evidence="3" id="KW-0560">Oxidoreductase</keyword>
<evidence type="ECO:0000256" key="4">
    <source>
        <dbReference type="SAM" id="MobiDB-lite"/>
    </source>
</evidence>
<dbReference type="Proteomes" id="UP001589610">
    <property type="component" value="Unassembled WGS sequence"/>
</dbReference>
<reference evidence="6 7" key="1">
    <citation type="submission" date="2024-09" db="EMBL/GenBank/DDBJ databases">
        <authorList>
            <person name="Sun Q."/>
            <person name="Mori K."/>
        </authorList>
    </citation>
    <scope>NUCLEOTIDE SEQUENCE [LARGE SCALE GENOMIC DNA]</scope>
    <source>
        <strain evidence="6 7">JCM 3028</strain>
    </source>
</reference>
<organism evidence="6 7">
    <name type="scientific">Streptosporangium vulgare</name>
    <dbReference type="NCBI Taxonomy" id="46190"/>
    <lineage>
        <taxon>Bacteria</taxon>
        <taxon>Bacillati</taxon>
        <taxon>Actinomycetota</taxon>
        <taxon>Actinomycetes</taxon>
        <taxon>Streptosporangiales</taxon>
        <taxon>Streptosporangiaceae</taxon>
        <taxon>Streptosporangium</taxon>
    </lineage>
</organism>
<gene>
    <name evidence="6" type="ORF">ACFFRH_29300</name>
</gene>
<name>A0ABV5TKS4_9ACTN</name>
<dbReference type="PANTHER" id="PTHR32439">
    <property type="entry name" value="FERREDOXIN--NITRITE REDUCTASE, CHLOROPLASTIC"/>
    <property type="match status" value="1"/>
</dbReference>